<organism evidence="4 5">
    <name type="scientific">Sphingomonas changbaiensis NBRC 104936</name>
    <dbReference type="NCBI Taxonomy" id="1219043"/>
    <lineage>
        <taxon>Bacteria</taxon>
        <taxon>Pseudomonadati</taxon>
        <taxon>Pseudomonadota</taxon>
        <taxon>Alphaproteobacteria</taxon>
        <taxon>Sphingomonadales</taxon>
        <taxon>Sphingomonadaceae</taxon>
        <taxon>Sphingomonas</taxon>
    </lineage>
</organism>
<dbReference type="CDD" id="cd15482">
    <property type="entry name" value="Sialidase_non-viral"/>
    <property type="match status" value="3"/>
</dbReference>
<feature type="domain" description="Sortilin N-terminal" evidence="3">
    <location>
        <begin position="546"/>
        <end position="674"/>
    </location>
</feature>
<dbReference type="InterPro" id="IPR015943">
    <property type="entry name" value="WD40/YVTN_repeat-like_dom_sf"/>
</dbReference>
<dbReference type="STRING" id="1219043.SCH01S_03_00660"/>
<evidence type="ECO:0000313" key="5">
    <source>
        <dbReference type="Proteomes" id="UP000033202"/>
    </source>
</evidence>
<dbReference type="SUPFAM" id="SSF110296">
    <property type="entry name" value="Oligoxyloglucan reducing end-specific cellobiohydrolase"/>
    <property type="match status" value="2"/>
</dbReference>
<feature type="region of interest" description="Disordered" evidence="2">
    <location>
        <begin position="999"/>
        <end position="1019"/>
    </location>
</feature>
<accession>A0A0E9MKZ9</accession>
<feature type="domain" description="Sortilin N-terminal" evidence="3">
    <location>
        <begin position="86"/>
        <end position="213"/>
    </location>
</feature>
<keyword evidence="5" id="KW-1185">Reference proteome</keyword>
<comment type="caution">
    <text evidence="4">The sequence shown here is derived from an EMBL/GenBank/DDBJ whole genome shotgun (WGS) entry which is preliminary data.</text>
</comment>
<name>A0A0E9MKZ9_9SPHN</name>
<dbReference type="AlphaFoldDB" id="A0A0E9MKZ9"/>
<sequence length="1019" mass="109761">MIGPFRGGRTRAVTGVATQPNVFYIGAVNGGVWKTDDAGNTWHSLFDDQPTQSIGSIAVAPSDPNILYVGSGEGQHRPDLSVGDGIYKSTDAGKTWTHLGLRDGQQIPGLAVDPTNPNRVFAAVLGHPYGPNAERGVYRSLDGGNTWQQVLFKDENTGAYSVAIDPSQPQTVYASLWQDRLGPWEDRNQYQGPEGGLFKSTDGGTTWRKLTNGLPANTAQAIVTVSQANPQRLYATVSVRSETGGKGAPGSGLYRSDDAGETWARITDDPRPLASISENDLPVMRPHPTNPDIVYISGIMTMKSVDGGKTWSPVRGAPGGDDYQNLWINPANPDIIAYAVDQGATITLNGGKTWSTWFNQPTGQLYHVTTTNTFPYRVCGGYQDSGSVCISSRGNDGAVTVRDWHPVGASEYAQVAPDPLDPDLVYGAGRSEVSRFHVSTGLVENVTPVPVLTGADRVDRTQPIMFAPSDPHALYYATSKVYRTRDGGTTWEAISPDLTREKPGLPASVGTMHGPGMESQRGTVYALGVSPRDSNVLWAGTDDGLVWTSRDGGKNWSDVTPPSMTAWSKVTQIDASHFDPNTAYISVSRMRIDDQRPYIFRTHDGGKTWESIVAGLPDNAAVDAVREDPVQPGLLFAGTEKAVWVSRDDGAHWESLQLNLPHTSMRDLAIKDDDLIVGTHGRSIWILDDITPLRQMTAAAASQATLLKPAAAYRVARSTWTDTPMPPDEPTGENPPAGAIIDYYLPRDAKGPVTLEILDGQGKLVRRYRSDDPAEITEAEIRQGLVPPYWMIPPRNLSGTGGMHRWVWDLHYTAPASARRGFPISAVPHATPRLPLGPMATAGDYTVRLIVDGKTLDQPLTLQPDPRVKASAEALRQQRDLGLAVSDLLTRATTMLAQAKSQQAQLKSAKLDDPAIKRLDTEIESVLNGDTSSNRDGLAHTQRNLDQLYAQVTEGAAAPTAAQLTAARAAGDQLTRLESEWKQAQAGVPEVNTSLRKAGLAPLGTGKVPADPLGDPDGD</sequence>
<evidence type="ECO:0000256" key="2">
    <source>
        <dbReference type="SAM" id="MobiDB-lite"/>
    </source>
</evidence>
<evidence type="ECO:0000256" key="1">
    <source>
        <dbReference type="ARBA" id="ARBA00022737"/>
    </source>
</evidence>
<dbReference type="Proteomes" id="UP000033202">
    <property type="component" value="Unassembled WGS sequence"/>
</dbReference>
<dbReference type="PANTHER" id="PTHR43739:SF5">
    <property type="entry name" value="EXO-ALPHA-SIALIDASE"/>
    <property type="match status" value="1"/>
</dbReference>
<protein>
    <recommendedName>
        <fullName evidence="3">Sortilin N-terminal domain-containing protein</fullName>
    </recommendedName>
</protein>
<keyword evidence="1" id="KW-0677">Repeat</keyword>
<proteinExistence type="predicted"/>
<dbReference type="InterPro" id="IPR031778">
    <property type="entry name" value="Sortilin_N"/>
</dbReference>
<dbReference type="Gene3D" id="2.130.10.10">
    <property type="entry name" value="YVTN repeat-like/Quinoprotein amine dehydrogenase"/>
    <property type="match status" value="5"/>
</dbReference>
<reference evidence="4 5" key="1">
    <citation type="submission" date="2015-04" db="EMBL/GenBank/DDBJ databases">
        <title>Whole genome shotgun sequence of Sphingomonas changbaiensis NBRC 104936.</title>
        <authorList>
            <person name="Katano-Makiyama Y."/>
            <person name="Hosoyama A."/>
            <person name="Hashimoto M."/>
            <person name="Noguchi M."/>
            <person name="Tsuchikane K."/>
            <person name="Ohji S."/>
            <person name="Yamazoe A."/>
            <person name="Ichikawa N."/>
            <person name="Kimura A."/>
            <person name="Fujita N."/>
        </authorList>
    </citation>
    <scope>NUCLEOTIDE SEQUENCE [LARGE SCALE GENOMIC DNA]</scope>
    <source>
        <strain evidence="4 5">NBRC 104936</strain>
    </source>
</reference>
<dbReference type="InterPro" id="IPR052025">
    <property type="entry name" value="Xyloglucanase_GH74"/>
</dbReference>
<dbReference type="EMBL" id="BBWU01000003">
    <property type="protein sequence ID" value="GAO38091.1"/>
    <property type="molecule type" value="Genomic_DNA"/>
</dbReference>
<dbReference type="Pfam" id="PF15902">
    <property type="entry name" value="Sortilin-Vps10"/>
    <property type="match status" value="2"/>
</dbReference>
<evidence type="ECO:0000259" key="3">
    <source>
        <dbReference type="Pfam" id="PF15902"/>
    </source>
</evidence>
<dbReference type="GO" id="GO:0010411">
    <property type="term" value="P:xyloglucan metabolic process"/>
    <property type="evidence" value="ECO:0007669"/>
    <property type="project" value="TreeGrafter"/>
</dbReference>
<dbReference type="PANTHER" id="PTHR43739">
    <property type="entry name" value="XYLOGLUCANASE (EUROFUNG)"/>
    <property type="match status" value="1"/>
</dbReference>
<gene>
    <name evidence="4" type="ORF">SCH01S_03_00660</name>
</gene>
<evidence type="ECO:0000313" key="4">
    <source>
        <dbReference type="EMBL" id="GAO38091.1"/>
    </source>
</evidence>